<reference evidence="5 6" key="1">
    <citation type="journal article" date="2014" name="Nat. Commun.">
        <title>Klebsormidium flaccidum genome reveals primary factors for plant terrestrial adaptation.</title>
        <authorList>
            <person name="Hori K."/>
            <person name="Maruyama F."/>
            <person name="Fujisawa T."/>
            <person name="Togashi T."/>
            <person name="Yamamoto N."/>
            <person name="Seo M."/>
            <person name="Sato S."/>
            <person name="Yamada T."/>
            <person name="Mori H."/>
            <person name="Tajima N."/>
            <person name="Moriyama T."/>
            <person name="Ikeuchi M."/>
            <person name="Watanabe M."/>
            <person name="Wada H."/>
            <person name="Kobayashi K."/>
            <person name="Saito M."/>
            <person name="Masuda T."/>
            <person name="Sasaki-Sekimoto Y."/>
            <person name="Mashiguchi K."/>
            <person name="Awai K."/>
            <person name="Shimojima M."/>
            <person name="Masuda S."/>
            <person name="Iwai M."/>
            <person name="Nobusawa T."/>
            <person name="Narise T."/>
            <person name="Kondo S."/>
            <person name="Saito H."/>
            <person name="Sato R."/>
            <person name="Murakawa M."/>
            <person name="Ihara Y."/>
            <person name="Oshima-Yamada Y."/>
            <person name="Ohtaka K."/>
            <person name="Satoh M."/>
            <person name="Sonobe K."/>
            <person name="Ishii M."/>
            <person name="Ohtani R."/>
            <person name="Kanamori-Sato M."/>
            <person name="Honoki R."/>
            <person name="Miyazaki D."/>
            <person name="Mochizuki H."/>
            <person name="Umetsu J."/>
            <person name="Higashi K."/>
            <person name="Shibata D."/>
            <person name="Kamiya Y."/>
            <person name="Sato N."/>
            <person name="Nakamura Y."/>
            <person name="Tabata S."/>
            <person name="Ida S."/>
            <person name="Kurokawa K."/>
            <person name="Ohta H."/>
        </authorList>
    </citation>
    <scope>NUCLEOTIDE SEQUENCE [LARGE SCALE GENOMIC DNA]</scope>
    <source>
        <strain evidence="5 6">NIES-2285</strain>
    </source>
</reference>
<feature type="compositionally biased region" description="Basic and acidic residues" evidence="3">
    <location>
        <begin position="96"/>
        <end position="107"/>
    </location>
</feature>
<dbReference type="Gene3D" id="1.10.30.10">
    <property type="entry name" value="High mobility group box domain"/>
    <property type="match status" value="3"/>
</dbReference>
<dbReference type="STRING" id="105231.A0A1Y1HVV7"/>
<dbReference type="PANTHER" id="PTHR46912">
    <property type="entry name" value="HIGH MOBILITY GROUP B PROTEIN 13"/>
    <property type="match status" value="1"/>
</dbReference>
<dbReference type="GO" id="GO:0005634">
    <property type="term" value="C:nucleus"/>
    <property type="evidence" value="ECO:0007669"/>
    <property type="project" value="UniProtKB-UniRule"/>
</dbReference>
<evidence type="ECO:0000256" key="1">
    <source>
        <dbReference type="PROSITE-ProRule" id="PRU00267"/>
    </source>
</evidence>
<dbReference type="InterPro" id="IPR036910">
    <property type="entry name" value="HMG_box_dom_sf"/>
</dbReference>
<feature type="region of interest" description="Disordered" evidence="3">
    <location>
        <begin position="92"/>
        <end position="132"/>
    </location>
</feature>
<keyword evidence="6" id="KW-1185">Reference proteome</keyword>
<feature type="coiled-coil region" evidence="2">
    <location>
        <begin position="24"/>
        <end position="79"/>
    </location>
</feature>
<dbReference type="PANTHER" id="PTHR46912:SF1">
    <property type="entry name" value="HIGH MOBILITY GROUP B PROTEIN 13"/>
    <property type="match status" value="1"/>
</dbReference>
<evidence type="ECO:0000256" key="3">
    <source>
        <dbReference type="SAM" id="MobiDB-lite"/>
    </source>
</evidence>
<dbReference type="EMBL" id="DF237008">
    <property type="protein sequence ID" value="GAQ80667.1"/>
    <property type="molecule type" value="Genomic_DNA"/>
</dbReference>
<feature type="compositionally biased region" description="Basic and acidic residues" evidence="3">
    <location>
        <begin position="303"/>
        <end position="328"/>
    </location>
</feature>
<feature type="domain" description="HMG box" evidence="4">
    <location>
        <begin position="233"/>
        <end position="303"/>
    </location>
</feature>
<protein>
    <submittedName>
        <fullName evidence="5">High mobility group box protein</fullName>
    </submittedName>
</protein>
<accession>A0A1Y1HVV7</accession>
<feature type="DNA-binding region" description="HMG box" evidence="1">
    <location>
        <begin position="108"/>
        <end position="176"/>
    </location>
</feature>
<evidence type="ECO:0000313" key="5">
    <source>
        <dbReference type="EMBL" id="GAQ80667.1"/>
    </source>
</evidence>
<dbReference type="PROSITE" id="PS50118">
    <property type="entry name" value="HMG_BOX_2"/>
    <property type="match status" value="3"/>
</dbReference>
<dbReference type="SUPFAM" id="SSF47095">
    <property type="entry name" value="HMG-box"/>
    <property type="match status" value="3"/>
</dbReference>
<dbReference type="SMART" id="SM00398">
    <property type="entry name" value="HMG"/>
    <property type="match status" value="3"/>
</dbReference>
<sequence length="458" mass="52136">MPPAKGRVAGLKKEAAAAPLTPQRKALADKNAQLEAEVDKLTKLLDAAALDAKSTLEKLDEKENANKTLSAQVHKLQKVQAFKPQLPVELQAAEEAATKKEKKDPRQPHRPLSAFVLWSKDQRPQVQKENPEASFGALSTLLGEKWKNVSAEKKKPYEDQAKSLNDVYKEEKKVYEQILAEEKKEADAVAAYRLVQKGQAQEELWKQFETYQQELQQVVGAKKEKKEKDADKPKRPLTSFLAFANERRPLIVKKAGDQKLSVPEVGKQLGAEWNKLSEKQKAKYEKMVAEDAARYKTEMEAYKAKKEQDEQAAKEAQKERNTQEKAEALKLYSQQEREKTALQLLKQKEAADIAKAKLDRKEKRESKKRDPNKPKRPLSGYLLFSNEVRNEVKAANPEATFGQLATIIAAKWKALAPEQQGLYNQKVLPQWQQYEKDMEAYHLTLYGYGEMLVVPKME</sequence>
<keyword evidence="1" id="KW-0539">Nucleus</keyword>
<dbReference type="OMA" id="LWLKDQW"/>
<keyword evidence="1" id="KW-0238">DNA-binding</keyword>
<feature type="DNA-binding region" description="HMG box" evidence="1">
    <location>
        <begin position="233"/>
        <end position="303"/>
    </location>
</feature>
<evidence type="ECO:0000313" key="6">
    <source>
        <dbReference type="Proteomes" id="UP000054558"/>
    </source>
</evidence>
<feature type="DNA-binding region" description="HMG box" evidence="1">
    <location>
        <begin position="374"/>
        <end position="442"/>
    </location>
</feature>
<gene>
    <name evidence="5" type="ORF">KFL_000590200</name>
</gene>
<keyword evidence="2" id="KW-0175">Coiled coil</keyword>
<dbReference type="Pfam" id="PF00505">
    <property type="entry name" value="HMG_box"/>
    <property type="match status" value="3"/>
</dbReference>
<dbReference type="GO" id="GO:0003677">
    <property type="term" value="F:DNA binding"/>
    <property type="evidence" value="ECO:0000318"/>
    <property type="project" value="GO_Central"/>
</dbReference>
<feature type="region of interest" description="Disordered" evidence="3">
    <location>
        <begin position="303"/>
        <end position="332"/>
    </location>
</feature>
<feature type="domain" description="HMG box" evidence="4">
    <location>
        <begin position="374"/>
        <end position="442"/>
    </location>
</feature>
<dbReference type="AlphaFoldDB" id="A0A1Y1HVV7"/>
<feature type="domain" description="HMG box" evidence="4">
    <location>
        <begin position="108"/>
        <end position="176"/>
    </location>
</feature>
<evidence type="ECO:0000256" key="2">
    <source>
        <dbReference type="SAM" id="Coils"/>
    </source>
</evidence>
<proteinExistence type="predicted"/>
<dbReference type="InterPro" id="IPR009071">
    <property type="entry name" value="HMG_box_dom"/>
</dbReference>
<evidence type="ECO:0000259" key="4">
    <source>
        <dbReference type="PROSITE" id="PS50118"/>
    </source>
</evidence>
<dbReference type="OrthoDB" id="1919336at2759"/>
<feature type="compositionally biased region" description="Basic and acidic residues" evidence="3">
    <location>
        <begin position="356"/>
        <end position="373"/>
    </location>
</feature>
<organism evidence="5 6">
    <name type="scientific">Klebsormidium nitens</name>
    <name type="common">Green alga</name>
    <name type="synonym">Ulothrix nitens</name>
    <dbReference type="NCBI Taxonomy" id="105231"/>
    <lineage>
        <taxon>Eukaryota</taxon>
        <taxon>Viridiplantae</taxon>
        <taxon>Streptophyta</taxon>
        <taxon>Klebsormidiophyceae</taxon>
        <taxon>Klebsormidiales</taxon>
        <taxon>Klebsormidiaceae</taxon>
        <taxon>Klebsormidium</taxon>
    </lineage>
</organism>
<feature type="region of interest" description="Disordered" evidence="3">
    <location>
        <begin position="356"/>
        <end position="379"/>
    </location>
</feature>
<dbReference type="InterPro" id="IPR044601">
    <property type="entry name" value="HMGB6/HMGB13"/>
</dbReference>
<name>A0A1Y1HVV7_KLENI</name>
<dbReference type="Proteomes" id="UP000054558">
    <property type="component" value="Unassembled WGS sequence"/>
</dbReference>